<proteinExistence type="predicted"/>
<dbReference type="Proteomes" id="UP001176941">
    <property type="component" value="Chromosome 15"/>
</dbReference>
<reference evidence="2" key="1">
    <citation type="submission" date="2023-04" db="EMBL/GenBank/DDBJ databases">
        <authorList>
            <consortium name="ELIXIR-Norway"/>
        </authorList>
    </citation>
    <scope>NUCLEOTIDE SEQUENCE [LARGE SCALE GENOMIC DNA]</scope>
</reference>
<feature type="region of interest" description="Disordered" evidence="1">
    <location>
        <begin position="1"/>
        <end position="43"/>
    </location>
</feature>
<name>A0ABN8Y7F5_RANTA</name>
<feature type="compositionally biased region" description="Polar residues" evidence="1">
    <location>
        <begin position="62"/>
        <end position="72"/>
    </location>
</feature>
<evidence type="ECO:0000313" key="3">
    <source>
        <dbReference type="Proteomes" id="UP001176941"/>
    </source>
</evidence>
<feature type="region of interest" description="Disordered" evidence="1">
    <location>
        <begin position="99"/>
        <end position="149"/>
    </location>
</feature>
<evidence type="ECO:0000256" key="1">
    <source>
        <dbReference type="SAM" id="MobiDB-lite"/>
    </source>
</evidence>
<accession>A0ABN8Y7F5</accession>
<sequence>MFQLRTRHPPLPSAAADGPTGMSAGRAEPYWGPRQPAGCSEQPVLGQVRNAQYPASRAWCGSGQTASPSHSAWSGDEMAQSEQVQCFRGGLAARDDVVGRHPLTSTGARGPDTGPPAPRPSSGWLDLWPPQRLSQVPHPEITPSGRARLCPRPATVVGAPLTTWD</sequence>
<gene>
    <name evidence="2" type="ORF">MRATA1EN1_LOCUS6454</name>
</gene>
<dbReference type="EMBL" id="OX459951">
    <property type="protein sequence ID" value="CAI9157492.1"/>
    <property type="molecule type" value="Genomic_DNA"/>
</dbReference>
<protein>
    <submittedName>
        <fullName evidence="2">Uncharacterized protein</fullName>
    </submittedName>
</protein>
<feature type="region of interest" description="Disordered" evidence="1">
    <location>
        <begin position="58"/>
        <end position="78"/>
    </location>
</feature>
<evidence type="ECO:0000313" key="2">
    <source>
        <dbReference type="EMBL" id="CAI9157492.1"/>
    </source>
</evidence>
<organism evidence="2 3">
    <name type="scientific">Rangifer tarandus platyrhynchus</name>
    <name type="common">Svalbard reindeer</name>
    <dbReference type="NCBI Taxonomy" id="3082113"/>
    <lineage>
        <taxon>Eukaryota</taxon>
        <taxon>Metazoa</taxon>
        <taxon>Chordata</taxon>
        <taxon>Craniata</taxon>
        <taxon>Vertebrata</taxon>
        <taxon>Euteleostomi</taxon>
        <taxon>Mammalia</taxon>
        <taxon>Eutheria</taxon>
        <taxon>Laurasiatheria</taxon>
        <taxon>Artiodactyla</taxon>
        <taxon>Ruminantia</taxon>
        <taxon>Pecora</taxon>
        <taxon>Cervidae</taxon>
        <taxon>Odocoileinae</taxon>
        <taxon>Rangifer</taxon>
    </lineage>
</organism>
<keyword evidence="3" id="KW-1185">Reference proteome</keyword>